<evidence type="ECO:0000259" key="4">
    <source>
        <dbReference type="PROSITE" id="PS50937"/>
    </source>
</evidence>
<dbReference type="EMBL" id="VNFH01000004">
    <property type="protein sequence ID" value="TVU71155.1"/>
    <property type="molecule type" value="Genomic_DNA"/>
</dbReference>
<evidence type="ECO:0000256" key="2">
    <source>
        <dbReference type="ARBA" id="ARBA00023125"/>
    </source>
</evidence>
<dbReference type="Pfam" id="PF00376">
    <property type="entry name" value="MerR"/>
    <property type="match status" value="1"/>
</dbReference>
<dbReference type="PROSITE" id="PS00552">
    <property type="entry name" value="HTH_MERR_1"/>
    <property type="match status" value="1"/>
</dbReference>
<keyword evidence="2" id="KW-0238">DNA-binding</keyword>
<dbReference type="InterPro" id="IPR009061">
    <property type="entry name" value="DNA-bd_dom_put_sf"/>
</dbReference>
<feature type="domain" description="HTH merR-type" evidence="4">
    <location>
        <begin position="6"/>
        <end position="75"/>
    </location>
</feature>
<dbReference type="GO" id="GO:0003700">
    <property type="term" value="F:DNA-binding transcription factor activity"/>
    <property type="evidence" value="ECO:0007669"/>
    <property type="project" value="InterPro"/>
</dbReference>
<dbReference type="STRING" id="553385.GCA_000591415_02682"/>
<dbReference type="PANTHER" id="PTHR30204">
    <property type="entry name" value="REDOX-CYCLING DRUG-SENSING TRANSCRIPTIONAL ACTIVATOR SOXR"/>
    <property type="match status" value="1"/>
</dbReference>
<dbReference type="Pfam" id="PF09278">
    <property type="entry name" value="MerR-DNA-bind"/>
    <property type="match status" value="1"/>
</dbReference>
<evidence type="ECO:0000256" key="1">
    <source>
        <dbReference type="ARBA" id="ARBA00023015"/>
    </source>
</evidence>
<evidence type="ECO:0000313" key="5">
    <source>
        <dbReference type="EMBL" id="TVU71155.1"/>
    </source>
</evidence>
<dbReference type="PROSITE" id="PS50937">
    <property type="entry name" value="HTH_MERR_2"/>
    <property type="match status" value="1"/>
</dbReference>
<dbReference type="InterPro" id="IPR015358">
    <property type="entry name" value="Tscrpt_reg_MerR_DNA-bd"/>
</dbReference>
<dbReference type="InterPro" id="IPR047057">
    <property type="entry name" value="MerR_fam"/>
</dbReference>
<name>A0A558HPU8_9GAMM</name>
<organism evidence="5 6">
    <name type="scientific">Cobetia crustatorum</name>
    <dbReference type="NCBI Taxonomy" id="553385"/>
    <lineage>
        <taxon>Bacteria</taxon>
        <taxon>Pseudomonadati</taxon>
        <taxon>Pseudomonadota</taxon>
        <taxon>Gammaproteobacteria</taxon>
        <taxon>Oceanospirillales</taxon>
        <taxon>Halomonadaceae</taxon>
        <taxon>Cobetia</taxon>
    </lineage>
</organism>
<dbReference type="SMART" id="SM00422">
    <property type="entry name" value="HTH_MERR"/>
    <property type="match status" value="1"/>
</dbReference>
<dbReference type="Proteomes" id="UP000319941">
    <property type="component" value="Unassembled WGS sequence"/>
</dbReference>
<proteinExistence type="predicted"/>
<evidence type="ECO:0000313" key="6">
    <source>
        <dbReference type="Proteomes" id="UP000319941"/>
    </source>
</evidence>
<comment type="caution">
    <text evidence="5">The sequence shown here is derived from an EMBL/GenBank/DDBJ whole genome shotgun (WGS) entry which is preliminary data.</text>
</comment>
<dbReference type="PRINTS" id="PR00040">
    <property type="entry name" value="HTHMERR"/>
</dbReference>
<dbReference type="InterPro" id="IPR000551">
    <property type="entry name" value="MerR-type_HTH_dom"/>
</dbReference>
<reference evidence="5 6" key="1">
    <citation type="submission" date="2019-07" db="EMBL/GenBank/DDBJ databases">
        <title>Diversity of Bacteria from Kongsfjorden, Arctic.</title>
        <authorList>
            <person name="Yu Y."/>
        </authorList>
    </citation>
    <scope>NUCLEOTIDE SEQUENCE [LARGE SCALE GENOMIC DNA]</scope>
    <source>
        <strain evidence="5 6">SM1923</strain>
    </source>
</reference>
<keyword evidence="6" id="KW-1185">Reference proteome</keyword>
<dbReference type="PANTHER" id="PTHR30204:SF94">
    <property type="entry name" value="HEAVY METAL-DEPENDENT TRANSCRIPTIONAL REGULATOR HI_0293-RELATED"/>
    <property type="match status" value="1"/>
</dbReference>
<keyword evidence="3" id="KW-0804">Transcription</keyword>
<dbReference type="CDD" id="cd04785">
    <property type="entry name" value="HTH_CadR-PbrR-like"/>
    <property type="match status" value="1"/>
</dbReference>
<dbReference type="AlphaFoldDB" id="A0A558HPU8"/>
<dbReference type="SUPFAM" id="SSF46955">
    <property type="entry name" value="Putative DNA-binding domain"/>
    <property type="match status" value="1"/>
</dbReference>
<accession>A0A558HPU8</accession>
<dbReference type="OrthoDB" id="9808480at2"/>
<dbReference type="GO" id="GO:0003677">
    <property type="term" value="F:DNA binding"/>
    <property type="evidence" value="ECO:0007669"/>
    <property type="project" value="UniProtKB-KW"/>
</dbReference>
<keyword evidence="1" id="KW-0805">Transcription regulation</keyword>
<sequence length="158" mass="17956">MLTSSSLSIGDLAQQANCKVQTIRYYEDIGLLPLPLRNAGNQRRYGDTTLSRLNFIRHARDFGFPVPAIRELLSLSDTPERPCEEIHAVARHHLTEVEARLQRLEALREELQRMLSHGDDGQVRDCRVIEVLSDHEQCEVHGRATAENTHEHGERPAS</sequence>
<dbReference type="Gene3D" id="1.10.1660.10">
    <property type="match status" value="1"/>
</dbReference>
<protein>
    <submittedName>
        <fullName evidence="5">Helix-turn-helix domain-containing protein</fullName>
    </submittedName>
</protein>
<dbReference type="RefSeq" id="WP_144726978.1">
    <property type="nucleotide sequence ID" value="NZ_CAWOWR010000097.1"/>
</dbReference>
<gene>
    <name evidence="5" type="ORF">FQP86_06335</name>
</gene>
<evidence type="ECO:0000256" key="3">
    <source>
        <dbReference type="ARBA" id="ARBA00023163"/>
    </source>
</evidence>